<evidence type="ECO:0000313" key="2">
    <source>
        <dbReference type="Proteomes" id="UP000006671"/>
    </source>
</evidence>
<dbReference type="RefSeq" id="XP_002671560.1">
    <property type="nucleotide sequence ID" value="XM_002671514.1"/>
</dbReference>
<reference evidence="1 2" key="1">
    <citation type="journal article" date="2010" name="Cell">
        <title>The genome of Naegleria gruberi illuminates early eukaryotic versatility.</title>
        <authorList>
            <person name="Fritz-Laylin L.K."/>
            <person name="Prochnik S.E."/>
            <person name="Ginger M.L."/>
            <person name="Dacks J.B."/>
            <person name="Carpenter M.L."/>
            <person name="Field M.C."/>
            <person name="Kuo A."/>
            <person name="Paredez A."/>
            <person name="Chapman J."/>
            <person name="Pham J."/>
            <person name="Shu S."/>
            <person name="Neupane R."/>
            <person name="Cipriano M."/>
            <person name="Mancuso J."/>
            <person name="Tu H."/>
            <person name="Salamov A."/>
            <person name="Lindquist E."/>
            <person name="Shapiro H."/>
            <person name="Lucas S."/>
            <person name="Grigoriev I.V."/>
            <person name="Cande W.Z."/>
            <person name="Fulton C."/>
            <person name="Rokhsar D.S."/>
            <person name="Dawson S.C."/>
        </authorList>
    </citation>
    <scope>NUCLEOTIDE SEQUENCE [LARGE SCALE GENOMIC DNA]</scope>
    <source>
        <strain evidence="1 2">NEG-M</strain>
    </source>
</reference>
<dbReference type="VEuPathDB" id="AmoebaDB:NAEGRDRAFT_52787"/>
<keyword evidence="2" id="KW-1185">Reference proteome</keyword>
<dbReference type="Proteomes" id="UP000006671">
    <property type="component" value="Unassembled WGS sequence"/>
</dbReference>
<proteinExistence type="predicted"/>
<dbReference type="AlphaFoldDB" id="D2VWD5"/>
<evidence type="ECO:0000313" key="1">
    <source>
        <dbReference type="EMBL" id="EFC38816.1"/>
    </source>
</evidence>
<protein>
    <submittedName>
        <fullName evidence="1">Predicted protein</fullName>
    </submittedName>
</protein>
<dbReference type="GeneID" id="8853767"/>
<organism evidence="2">
    <name type="scientific">Naegleria gruberi</name>
    <name type="common">Amoeba</name>
    <dbReference type="NCBI Taxonomy" id="5762"/>
    <lineage>
        <taxon>Eukaryota</taxon>
        <taxon>Discoba</taxon>
        <taxon>Heterolobosea</taxon>
        <taxon>Tetramitia</taxon>
        <taxon>Eutetramitia</taxon>
        <taxon>Vahlkampfiidae</taxon>
        <taxon>Naegleria</taxon>
    </lineage>
</organism>
<dbReference type="InParanoid" id="D2VWD5"/>
<sequence length="678" mass="78921">MQLELTEEVRTLISEILEDAYLEGDTYQLIGEIYETYLQFSEEMNNNETETLDRFITTEKGTDDLTSLFKLLYTYDSELDESFGFQHGEIPLMLMKPFMMMENTSPNNCNLIFRPFPKFKKEIPSWIFKYSFYTFETVEELPLNDFLETFFVFLSHFERRFWGDETLCPKWGEAEQILFDKCMTIFGRIQLNTRPKKHVEKFELLKLIFEHLENTETQKSHVITYFSDSLTKLFALEFEKLKYMERNEERAKRLEKTLSLMEGLNSRERTFLGELFSIVGDSLEDLEIRHSALRLTQNCSFSVDFLSMCAKCCDSKFPKSIIQTAFQICVIMKGFIDPDRMSMQDSNELSRLLVNAAINFNVENVANALTLFTFIILRQDFLFPQGEDELVHIIYLLRAGKYISEIRNPQFGCLAHVIRFIYSNCTSGTISIVLPRYFEEIKKNTNAPTADLVEQLAEAYLTMKKLISLPLCSPKNRETLNTLSNDIILYVYEYFKNRPYVSDNLTRVIISNRLYHDLPKLESSKSNLEVLFTACANPTSFRYLDFMNLLAEMLIVGLPVLVDQLKRPTTVILSDPEFSLIQVGLVNLVAREFAHTLFYRHVEQYGSDIEFSNDTLCGEYSHDLALYGFLLFMDDLLEKGCSVITLVTIDIDENLKYNSLINSIYKRVLHKISAHKLG</sequence>
<name>D2VWD5_NAEGR</name>
<accession>D2VWD5</accession>
<dbReference type="EMBL" id="GG738904">
    <property type="protein sequence ID" value="EFC38816.1"/>
    <property type="molecule type" value="Genomic_DNA"/>
</dbReference>
<gene>
    <name evidence="1" type="ORF">NAEGRDRAFT_52787</name>
</gene>
<dbReference type="KEGG" id="ngr:NAEGRDRAFT_52787"/>